<protein>
    <recommendedName>
        <fullName evidence="6">Nucleosome assembly protein</fullName>
    </recommendedName>
</protein>
<accession>A0A4Y7IMI4</accession>
<evidence type="ECO:0008006" key="6">
    <source>
        <dbReference type="Google" id="ProtNLM"/>
    </source>
</evidence>
<evidence type="ECO:0000256" key="2">
    <source>
        <dbReference type="ARBA" id="ARBA00023186"/>
    </source>
</evidence>
<keyword evidence="2" id="KW-0143">Chaperone</keyword>
<dbReference type="Gene3D" id="3.30.1120.90">
    <property type="entry name" value="Nucleosome assembly protein"/>
    <property type="match status" value="2"/>
</dbReference>
<comment type="similarity">
    <text evidence="1 3">Belongs to the nucleosome assembly protein (NAP) family.</text>
</comment>
<evidence type="ECO:0000256" key="3">
    <source>
        <dbReference type="RuleBase" id="RU003876"/>
    </source>
</evidence>
<proteinExistence type="inferred from homology"/>
<organism evidence="4 5">
    <name type="scientific">Papaver somniferum</name>
    <name type="common">Opium poppy</name>
    <dbReference type="NCBI Taxonomy" id="3469"/>
    <lineage>
        <taxon>Eukaryota</taxon>
        <taxon>Viridiplantae</taxon>
        <taxon>Streptophyta</taxon>
        <taxon>Embryophyta</taxon>
        <taxon>Tracheophyta</taxon>
        <taxon>Spermatophyta</taxon>
        <taxon>Magnoliopsida</taxon>
        <taxon>Ranunculales</taxon>
        <taxon>Papaveraceae</taxon>
        <taxon>Papaveroideae</taxon>
        <taxon>Papaver</taxon>
    </lineage>
</organism>
<dbReference type="STRING" id="3469.A0A4Y7IMI4"/>
<dbReference type="EMBL" id="CM010716">
    <property type="protein sequence ID" value="RZC49326.1"/>
    <property type="molecule type" value="Genomic_DNA"/>
</dbReference>
<dbReference type="InterPro" id="IPR037231">
    <property type="entry name" value="NAP-like_sf"/>
</dbReference>
<evidence type="ECO:0000313" key="4">
    <source>
        <dbReference type="EMBL" id="RZC49326.1"/>
    </source>
</evidence>
<sequence>MEDLRASLPDLVKDWHTPSKNKRQCLDVLKMHTPNVRKRVEDLRKIQTEHDEMKAEFFDERAKLEVEFQKKYKPLYDLRFDIVSGRCEVGGEVGNAVPNFWLNAMKANEVLAKVITERDEDALKHLKEIEWESISTPKGFKLSFYFIDNPYFETATLEKTYHVTDDDEPSLQKVIGTEIEWKDGKNLTRQQEKKKRKRQLDDCESFFNFFNSHLVPDDDYDLDKEAKTLQKTLQKSFANCFVDVVDFSAASFPPVKTPIAVLLVLERLTSNVRERVDCLRRIQAEHDKIKTNFFEEIAKLEDDFQKKYEPLYNKIREWDEGPLKHLKDIKWSRTGTAKGFKLSFYFHDDNPYFHNAVLTKIYHMTKAHHTFDLILENVESTKIECKYGQNFTWKQVGKKLKHRSNCWVSNDWTMKFHIYESFFNFSNATLVPEDDDIEKTVEELQNAIDKDYLVGCTIRDQIIPRAVLWFTGEAALVE</sequence>
<gene>
    <name evidence="4" type="ORF">C5167_017752</name>
</gene>
<dbReference type="Gene3D" id="1.20.5.1500">
    <property type="match status" value="1"/>
</dbReference>
<dbReference type="Proteomes" id="UP000316621">
    <property type="component" value="Chromosome 2"/>
</dbReference>
<reference evidence="4 5" key="1">
    <citation type="journal article" date="2018" name="Science">
        <title>The opium poppy genome and morphinan production.</title>
        <authorList>
            <person name="Guo L."/>
            <person name="Winzer T."/>
            <person name="Yang X."/>
            <person name="Li Y."/>
            <person name="Ning Z."/>
            <person name="He Z."/>
            <person name="Teodor R."/>
            <person name="Lu Y."/>
            <person name="Bowser T.A."/>
            <person name="Graham I.A."/>
            <person name="Ye K."/>
        </authorList>
    </citation>
    <scope>NUCLEOTIDE SEQUENCE [LARGE SCALE GENOMIC DNA]</scope>
    <source>
        <strain evidence="5">cv. HN1</strain>
        <tissue evidence="4">Leaves</tissue>
    </source>
</reference>
<dbReference type="Gramene" id="RZC49326">
    <property type="protein sequence ID" value="RZC49326"/>
    <property type="gene ID" value="C5167_017752"/>
</dbReference>
<name>A0A4Y7IMI4_PAPSO</name>
<dbReference type="GO" id="GO:0042393">
    <property type="term" value="F:histone binding"/>
    <property type="evidence" value="ECO:0007669"/>
    <property type="project" value="UniProtKB-ARBA"/>
</dbReference>
<evidence type="ECO:0000256" key="1">
    <source>
        <dbReference type="ARBA" id="ARBA00009947"/>
    </source>
</evidence>
<dbReference type="PANTHER" id="PTHR11875">
    <property type="entry name" value="TESTIS-SPECIFIC Y-ENCODED PROTEIN"/>
    <property type="match status" value="1"/>
</dbReference>
<dbReference type="InterPro" id="IPR002164">
    <property type="entry name" value="NAP_family"/>
</dbReference>
<evidence type="ECO:0000313" key="5">
    <source>
        <dbReference type="Proteomes" id="UP000316621"/>
    </source>
</evidence>
<dbReference type="GO" id="GO:0000724">
    <property type="term" value="P:double-strand break repair via homologous recombination"/>
    <property type="evidence" value="ECO:0007669"/>
    <property type="project" value="UniProtKB-ARBA"/>
</dbReference>
<dbReference type="GO" id="GO:0005634">
    <property type="term" value="C:nucleus"/>
    <property type="evidence" value="ECO:0007669"/>
    <property type="project" value="InterPro"/>
</dbReference>
<dbReference type="GO" id="GO:0006334">
    <property type="term" value="P:nucleosome assembly"/>
    <property type="evidence" value="ECO:0007669"/>
    <property type="project" value="InterPro"/>
</dbReference>
<dbReference type="Pfam" id="PF00956">
    <property type="entry name" value="NAP"/>
    <property type="match status" value="2"/>
</dbReference>
<dbReference type="SUPFAM" id="SSF143113">
    <property type="entry name" value="NAP-like"/>
    <property type="match status" value="2"/>
</dbReference>
<dbReference type="AlphaFoldDB" id="A0A4Y7IMI4"/>
<keyword evidence="5" id="KW-1185">Reference proteome</keyword>
<dbReference type="OMA" id="HIYESFF"/>